<organism evidence="6 7">
    <name type="scientific">Clostridium cadaveris</name>
    <dbReference type="NCBI Taxonomy" id="1529"/>
    <lineage>
        <taxon>Bacteria</taxon>
        <taxon>Bacillati</taxon>
        <taxon>Bacillota</taxon>
        <taxon>Clostridia</taxon>
        <taxon>Eubacteriales</taxon>
        <taxon>Clostridiaceae</taxon>
        <taxon>Clostridium</taxon>
    </lineage>
</organism>
<comment type="catalytic activity">
    <reaction evidence="1 5">
        <text>3'-dephospho-CoA + ATP = 2'-(5''-triphospho-alpha-D-ribosyl)-3'-dephospho-CoA + adenine</text>
        <dbReference type="Rhea" id="RHEA:15117"/>
        <dbReference type="ChEBI" id="CHEBI:16708"/>
        <dbReference type="ChEBI" id="CHEBI:30616"/>
        <dbReference type="ChEBI" id="CHEBI:57328"/>
        <dbReference type="ChEBI" id="CHEBI:61378"/>
        <dbReference type="EC" id="2.4.2.52"/>
    </reaction>
</comment>
<reference evidence="6 7" key="1">
    <citation type="submission" date="2016-10" db="EMBL/GenBank/DDBJ databases">
        <authorList>
            <person name="de Groot N.N."/>
        </authorList>
    </citation>
    <scope>NUCLEOTIDE SEQUENCE [LARGE SCALE GENOMIC DNA]</scope>
    <source>
        <strain evidence="6 7">NLAE-zl-G419</strain>
    </source>
</reference>
<dbReference type="Gene3D" id="1.10.4200.10">
    <property type="entry name" value="Triphosphoribosyl-dephospho-CoA protein"/>
    <property type="match status" value="1"/>
</dbReference>
<dbReference type="AlphaFoldDB" id="A0A1I2L2W1"/>
<dbReference type="PANTHER" id="PTHR30201:SF2">
    <property type="entry name" value="2-(5''-TRIPHOSPHORIBOSYL)-3'-DEPHOSPHOCOENZYME-A SYNTHASE"/>
    <property type="match status" value="1"/>
</dbReference>
<dbReference type="eggNOG" id="COG1767">
    <property type="taxonomic scope" value="Bacteria"/>
</dbReference>
<gene>
    <name evidence="5" type="primary">citG</name>
    <name evidence="6" type="ORF">SAMN04487885_10867</name>
</gene>
<dbReference type="NCBIfam" id="TIGR03125">
    <property type="entry name" value="citrate_citG"/>
    <property type="match status" value="1"/>
</dbReference>
<dbReference type="STRING" id="1529.SAMN04487885_10867"/>
<keyword evidence="4 5" id="KW-0067">ATP-binding</keyword>
<name>A0A1I2L2W1_9CLOT</name>
<evidence type="ECO:0000256" key="1">
    <source>
        <dbReference type="ARBA" id="ARBA00001210"/>
    </source>
</evidence>
<proteinExistence type="inferred from homology"/>
<dbReference type="GO" id="GO:0051191">
    <property type="term" value="P:prosthetic group biosynthetic process"/>
    <property type="evidence" value="ECO:0007669"/>
    <property type="project" value="TreeGrafter"/>
</dbReference>
<dbReference type="Proteomes" id="UP000182135">
    <property type="component" value="Unassembled WGS sequence"/>
</dbReference>
<sequence>MNNEISTKDLPHILSEFALKAMLYEVSCYPAPGLVSPISTGSHKDMNHFTFIDSSLAISRFFYEAVEVSLNEDNEEELFKKLRKIGVKSEEAMFHATRGINTQKGIIFLMLISLGAVTLTIKRGKTFDEIEKYIRCMTKDIIEEDFRDLDKKEKLTYGEKLYLKYGLKGIRGEVAKGLPIALKVGLMVYEEGKNLSENQRIVNTLIHIMTCCEDTTLLHRKPIEILYYVQNTAKEAISMGAMRTDEGRKFIDDMDKDFISKGISPGGSADLLAMTIFFHNVKSIVK</sequence>
<dbReference type="OrthoDB" id="114886at2"/>
<keyword evidence="2 5" id="KW-0808">Transferase</keyword>
<dbReference type="GO" id="GO:0005524">
    <property type="term" value="F:ATP binding"/>
    <property type="evidence" value="ECO:0007669"/>
    <property type="project" value="UniProtKB-KW"/>
</dbReference>
<dbReference type="Pfam" id="PF01874">
    <property type="entry name" value="CitG"/>
    <property type="match status" value="1"/>
</dbReference>
<evidence type="ECO:0000256" key="2">
    <source>
        <dbReference type="ARBA" id="ARBA00022679"/>
    </source>
</evidence>
<evidence type="ECO:0000256" key="5">
    <source>
        <dbReference type="HAMAP-Rule" id="MF_00397"/>
    </source>
</evidence>
<keyword evidence="3 5" id="KW-0547">Nucleotide-binding</keyword>
<evidence type="ECO:0000313" key="7">
    <source>
        <dbReference type="Proteomes" id="UP000182135"/>
    </source>
</evidence>
<comment type="similarity">
    <text evidence="5">Belongs to the CitG/MdcB family.</text>
</comment>
<dbReference type="PANTHER" id="PTHR30201">
    <property type="entry name" value="TRIPHOSPHORIBOSYL-DEPHOSPHO-COA SYNTHASE"/>
    <property type="match status" value="1"/>
</dbReference>
<accession>A0A1I2L2W1</accession>
<dbReference type="EC" id="2.4.2.52" evidence="5"/>
<dbReference type="EMBL" id="FOOE01000008">
    <property type="protein sequence ID" value="SFF72869.1"/>
    <property type="molecule type" value="Genomic_DNA"/>
</dbReference>
<dbReference type="HAMAP" id="MF_00397">
    <property type="entry name" value="CitG"/>
    <property type="match status" value="1"/>
</dbReference>
<dbReference type="InterPro" id="IPR002736">
    <property type="entry name" value="CitG"/>
</dbReference>
<dbReference type="InterPro" id="IPR017551">
    <property type="entry name" value="TriPribosyl-deP-CoA_syn_CitG"/>
</dbReference>
<dbReference type="RefSeq" id="WP_035770312.1">
    <property type="nucleotide sequence ID" value="NZ_FOOE01000008.1"/>
</dbReference>
<evidence type="ECO:0000256" key="3">
    <source>
        <dbReference type="ARBA" id="ARBA00022741"/>
    </source>
</evidence>
<protein>
    <recommendedName>
        <fullName evidence="5">Probable 2-(5''-triphosphoribosyl)-3'-dephosphocoenzyme-A synthase</fullName>
        <shortName evidence="5">2-(5''-triphosphoribosyl)-3'-dephospho-CoA synthase</shortName>
        <ecNumber evidence="5">2.4.2.52</ecNumber>
    </recommendedName>
</protein>
<evidence type="ECO:0000313" key="6">
    <source>
        <dbReference type="EMBL" id="SFF72869.1"/>
    </source>
</evidence>
<keyword evidence="7" id="KW-1185">Reference proteome</keyword>
<dbReference type="GO" id="GO:0046917">
    <property type="term" value="F:triphosphoribosyl-dephospho-CoA synthase activity"/>
    <property type="evidence" value="ECO:0007669"/>
    <property type="project" value="UniProtKB-UniRule"/>
</dbReference>
<evidence type="ECO:0000256" key="4">
    <source>
        <dbReference type="ARBA" id="ARBA00022840"/>
    </source>
</evidence>